<name>A0A250XPT8_9CHLO</name>
<dbReference type="InterPro" id="IPR040227">
    <property type="entry name" value="Nibrin-rel"/>
</dbReference>
<evidence type="ECO:0000259" key="7">
    <source>
        <dbReference type="PROSITE" id="PS50006"/>
    </source>
</evidence>
<evidence type="ECO:0000256" key="4">
    <source>
        <dbReference type="ARBA" id="ARBA00023242"/>
    </source>
</evidence>
<feature type="compositionally biased region" description="Polar residues" evidence="6">
    <location>
        <begin position="361"/>
        <end position="382"/>
    </location>
</feature>
<keyword evidence="2" id="KW-0227">DNA damage</keyword>
<accession>A0A250XPT8</accession>
<dbReference type="Pfam" id="PF00498">
    <property type="entry name" value="FHA"/>
    <property type="match status" value="1"/>
</dbReference>
<evidence type="ECO:0000256" key="3">
    <source>
        <dbReference type="ARBA" id="ARBA00023204"/>
    </source>
</evidence>
<evidence type="ECO:0000313" key="9">
    <source>
        <dbReference type="Proteomes" id="UP000232323"/>
    </source>
</evidence>
<dbReference type="GO" id="GO:0030870">
    <property type="term" value="C:Mre11 complex"/>
    <property type="evidence" value="ECO:0007669"/>
    <property type="project" value="InterPro"/>
</dbReference>
<dbReference type="GO" id="GO:0003684">
    <property type="term" value="F:damaged DNA binding"/>
    <property type="evidence" value="ECO:0007669"/>
    <property type="project" value="TreeGrafter"/>
</dbReference>
<dbReference type="OrthoDB" id="543003at2759"/>
<dbReference type="CDD" id="cd22667">
    <property type="entry name" value="FHA_NBN"/>
    <property type="match status" value="1"/>
</dbReference>
<dbReference type="PANTHER" id="PTHR12162:SF0">
    <property type="entry name" value="NIBRIN"/>
    <property type="match status" value="1"/>
</dbReference>
<keyword evidence="4" id="KW-0539">Nucleus</keyword>
<organism evidence="8 9">
    <name type="scientific">Chlamydomonas eustigma</name>
    <dbReference type="NCBI Taxonomy" id="1157962"/>
    <lineage>
        <taxon>Eukaryota</taxon>
        <taxon>Viridiplantae</taxon>
        <taxon>Chlorophyta</taxon>
        <taxon>core chlorophytes</taxon>
        <taxon>Chlorophyceae</taxon>
        <taxon>CS clade</taxon>
        <taxon>Chlamydomonadales</taxon>
        <taxon>Chlamydomonadaceae</taxon>
        <taxon>Chlamydomonas</taxon>
    </lineage>
</organism>
<evidence type="ECO:0000256" key="1">
    <source>
        <dbReference type="ARBA" id="ARBA00004123"/>
    </source>
</evidence>
<dbReference type="Gene3D" id="2.60.200.20">
    <property type="match status" value="1"/>
</dbReference>
<dbReference type="InterPro" id="IPR008984">
    <property type="entry name" value="SMAD_FHA_dom_sf"/>
</dbReference>
<feature type="domain" description="FHA" evidence="7">
    <location>
        <begin position="28"/>
        <end position="84"/>
    </location>
</feature>
<dbReference type="STRING" id="1157962.A0A250XPT8"/>
<evidence type="ECO:0000256" key="5">
    <source>
        <dbReference type="ARBA" id="ARBA00044757"/>
    </source>
</evidence>
<evidence type="ECO:0000313" key="8">
    <source>
        <dbReference type="EMBL" id="GAX84942.1"/>
    </source>
</evidence>
<gene>
    <name evidence="8" type="ORF">CEUSTIGMA_g12363.t1</name>
</gene>
<sequence length="721" mass="78530">MWVLDVQLIVEPECQSAVQSYWLTGPLVTIGRPAKDPNAVGVDISIAGDSAVSKVHAELKQHTPQSLILTDLSRFGTWVNNQKLPTGSSCTLKDGDIVKMAVKVHMRVRWLAVDILIDPQCALGMAAEVQQLSMIIGGTLKTTWSEEGGITHLLTEEGAQASSTLVRAIITTGVNIIQRSWLHQVVSKPVWPHQLPSYKEHQPQSLSCHSILDPMCSGSSSVNGKLQLQDCRSSVYARVSSTRPLAPDFTIVVPAPLKDKDLDWCLRCVTASLVSWEEYRRLQPLSKPQQTVILTLDDNEIGRGYPSVLNYHPSISLQELLSCLLHVDATLLYHRIKEVSHAELPGAMAGPSLQQPPHLPSTASAITISSDGDVTEGSASTRGRSHLRSGPVPPCAPTPSSRHVGVRTSDETRAPDVEADGARVHKVVGFVDCMEDPAYSDVHNPSSLTIINKEEKELQAEASTVFGLATSLHASKAVATIQLNHEAERRQRLALKEMREKEAKTERLQSNSAFMTGPDLDSKKKQTHKDPPALKGKLQDQGMDPRVEVLAPLTTYDPLAMNMTAPRVTPAAMNDEEGAPYTEVVGPGHTIMYLPLTIHQLGAASFSNSRKHQQHDPQQQLSALPNYKVFRKSCVGAVSSNGAARGAEVTSHSSLTLASADITVPMFVYDATSSRTIASRADEAELMLRAEKIKVTQRQKRGDSSLNTGEAAVEVKRRKIF</sequence>
<protein>
    <recommendedName>
        <fullName evidence="7">FHA domain-containing protein</fullName>
    </recommendedName>
</protein>
<dbReference type="PANTHER" id="PTHR12162">
    <property type="entry name" value="NIBRIN-RELATED"/>
    <property type="match status" value="1"/>
</dbReference>
<comment type="similarity">
    <text evidence="5">Belongs to the Nibrin family.</text>
</comment>
<reference evidence="8 9" key="1">
    <citation type="submission" date="2017-08" db="EMBL/GenBank/DDBJ databases">
        <title>Acidophilic green algal genome provides insights into adaptation to an acidic environment.</title>
        <authorList>
            <person name="Hirooka S."/>
            <person name="Hirose Y."/>
            <person name="Kanesaki Y."/>
            <person name="Higuchi S."/>
            <person name="Fujiwara T."/>
            <person name="Onuma R."/>
            <person name="Era A."/>
            <person name="Ohbayashi R."/>
            <person name="Uzuka A."/>
            <person name="Nozaki H."/>
            <person name="Yoshikawa H."/>
            <person name="Miyagishima S.Y."/>
        </authorList>
    </citation>
    <scope>NUCLEOTIDE SEQUENCE [LARGE SCALE GENOMIC DNA]</scope>
    <source>
        <strain evidence="8 9">NIES-2499</strain>
    </source>
</reference>
<dbReference type="GO" id="GO:0000724">
    <property type="term" value="P:double-strand break repair via homologous recombination"/>
    <property type="evidence" value="ECO:0007669"/>
    <property type="project" value="TreeGrafter"/>
</dbReference>
<evidence type="ECO:0000256" key="2">
    <source>
        <dbReference type="ARBA" id="ARBA00022763"/>
    </source>
</evidence>
<dbReference type="SMART" id="SM00240">
    <property type="entry name" value="FHA"/>
    <property type="match status" value="1"/>
</dbReference>
<keyword evidence="9" id="KW-1185">Reference proteome</keyword>
<feature type="region of interest" description="Disordered" evidence="6">
    <location>
        <begin position="347"/>
        <end position="413"/>
    </location>
</feature>
<dbReference type="GO" id="GO:0007095">
    <property type="term" value="P:mitotic G2 DNA damage checkpoint signaling"/>
    <property type="evidence" value="ECO:0007669"/>
    <property type="project" value="InterPro"/>
</dbReference>
<keyword evidence="3" id="KW-0234">DNA repair</keyword>
<feature type="compositionally biased region" description="Basic and acidic residues" evidence="6">
    <location>
        <begin position="520"/>
        <end position="532"/>
    </location>
</feature>
<dbReference type="Proteomes" id="UP000232323">
    <property type="component" value="Unassembled WGS sequence"/>
</dbReference>
<dbReference type="AlphaFoldDB" id="A0A250XPT8"/>
<dbReference type="EMBL" id="BEGY01000142">
    <property type="protein sequence ID" value="GAX84942.1"/>
    <property type="molecule type" value="Genomic_DNA"/>
</dbReference>
<comment type="subcellular location">
    <subcellularLocation>
        <location evidence="1">Nucleus</location>
    </subcellularLocation>
</comment>
<dbReference type="PROSITE" id="PS50006">
    <property type="entry name" value="FHA_DOMAIN"/>
    <property type="match status" value="1"/>
</dbReference>
<dbReference type="InterPro" id="IPR000253">
    <property type="entry name" value="FHA_dom"/>
</dbReference>
<comment type="caution">
    <text evidence="8">The sequence shown here is derived from an EMBL/GenBank/DDBJ whole genome shotgun (WGS) entry which is preliminary data.</text>
</comment>
<dbReference type="SUPFAM" id="SSF49879">
    <property type="entry name" value="SMAD/FHA domain"/>
    <property type="match status" value="1"/>
</dbReference>
<evidence type="ECO:0000256" key="6">
    <source>
        <dbReference type="SAM" id="MobiDB-lite"/>
    </source>
</evidence>
<proteinExistence type="inferred from homology"/>
<feature type="region of interest" description="Disordered" evidence="6">
    <location>
        <begin position="501"/>
        <end position="539"/>
    </location>
</feature>